<sequence length="325" mass="37928">MSLKRKYLIILILVIISVPVSVLFMNLVALGFYKLIFTQNVPFHESFAYTIMYGLFILSFMILAYFFSRSINSLLKKITILNNTIRDLAKSEEIPEKIEIHSKDEVGDLIKSVNLLIERTTYKEIELKNQEGIQKEFLTKLRHDINTPLTAIRLQLFYLENKYPDIPYESLYQKIQYISDLTNEFHLKSVQFLDDSYISKDDISIEELLNKMVKKWGYLFSINNIELRFKVNEKDFIWKSHGLWLQRLFDNIFQNVLKHSQADMFEIVTHNEVITMKDNGSGFTPGESSDGIGLKVIDDLASILELNYTLQSGDEGTVFHFSMKK</sequence>
<dbReference type="PROSITE" id="PS50109">
    <property type="entry name" value="HIS_KIN"/>
    <property type="match status" value="1"/>
</dbReference>
<accession>A0ABU8HIJ0</accession>
<evidence type="ECO:0000256" key="12">
    <source>
        <dbReference type="ARBA" id="ARBA00023136"/>
    </source>
</evidence>
<dbReference type="InterPro" id="IPR036890">
    <property type="entry name" value="HATPase_C_sf"/>
</dbReference>
<dbReference type="PANTHER" id="PTHR45528:SF9">
    <property type="entry name" value="SENSOR HISTIDINE KINASE YBDK"/>
    <property type="match status" value="1"/>
</dbReference>
<keyword evidence="7" id="KW-0547">Nucleotide-binding</keyword>
<protein>
    <recommendedName>
        <fullName evidence="3">histidine kinase</fullName>
        <ecNumber evidence="3">2.7.13.3</ecNumber>
    </recommendedName>
</protein>
<dbReference type="InterPro" id="IPR003661">
    <property type="entry name" value="HisK_dim/P_dom"/>
</dbReference>
<name>A0ABU8HIJ0_9BACI</name>
<gene>
    <name evidence="15" type="ORF">WAK64_18760</name>
</gene>
<keyword evidence="11" id="KW-0902">Two-component regulatory system</keyword>
<evidence type="ECO:0000256" key="8">
    <source>
        <dbReference type="ARBA" id="ARBA00022777"/>
    </source>
</evidence>
<evidence type="ECO:0000256" key="7">
    <source>
        <dbReference type="ARBA" id="ARBA00022741"/>
    </source>
</evidence>
<evidence type="ECO:0000256" key="1">
    <source>
        <dbReference type="ARBA" id="ARBA00000085"/>
    </source>
</evidence>
<dbReference type="InterPro" id="IPR050398">
    <property type="entry name" value="HssS/ArlS-like"/>
</dbReference>
<dbReference type="SUPFAM" id="SSF55874">
    <property type="entry name" value="ATPase domain of HSP90 chaperone/DNA topoisomerase II/histidine kinase"/>
    <property type="match status" value="1"/>
</dbReference>
<keyword evidence="6 13" id="KW-0812">Transmembrane</keyword>
<evidence type="ECO:0000256" key="2">
    <source>
        <dbReference type="ARBA" id="ARBA00004141"/>
    </source>
</evidence>
<evidence type="ECO:0000256" key="6">
    <source>
        <dbReference type="ARBA" id="ARBA00022692"/>
    </source>
</evidence>
<proteinExistence type="predicted"/>
<dbReference type="PANTHER" id="PTHR45528">
    <property type="entry name" value="SENSOR HISTIDINE KINASE CPXA"/>
    <property type="match status" value="1"/>
</dbReference>
<keyword evidence="16" id="KW-1185">Reference proteome</keyword>
<feature type="transmembrane region" description="Helical" evidence="13">
    <location>
        <begin position="47"/>
        <end position="67"/>
    </location>
</feature>
<dbReference type="EC" id="2.7.13.3" evidence="3"/>
<evidence type="ECO:0000256" key="4">
    <source>
        <dbReference type="ARBA" id="ARBA00022553"/>
    </source>
</evidence>
<keyword evidence="8 15" id="KW-0418">Kinase</keyword>
<keyword evidence="10 13" id="KW-1133">Transmembrane helix</keyword>
<evidence type="ECO:0000256" key="13">
    <source>
        <dbReference type="SAM" id="Phobius"/>
    </source>
</evidence>
<evidence type="ECO:0000256" key="10">
    <source>
        <dbReference type="ARBA" id="ARBA00022989"/>
    </source>
</evidence>
<dbReference type="GO" id="GO:0016301">
    <property type="term" value="F:kinase activity"/>
    <property type="evidence" value="ECO:0007669"/>
    <property type="project" value="UniProtKB-KW"/>
</dbReference>
<dbReference type="Gene3D" id="3.30.565.10">
    <property type="entry name" value="Histidine kinase-like ATPase, C-terminal domain"/>
    <property type="match status" value="1"/>
</dbReference>
<dbReference type="SUPFAM" id="SSF47384">
    <property type="entry name" value="Homodimeric domain of signal transducing histidine kinase"/>
    <property type="match status" value="1"/>
</dbReference>
<dbReference type="SMART" id="SM00388">
    <property type="entry name" value="HisKA"/>
    <property type="match status" value="1"/>
</dbReference>
<evidence type="ECO:0000313" key="15">
    <source>
        <dbReference type="EMBL" id="MEI5909095.1"/>
    </source>
</evidence>
<evidence type="ECO:0000256" key="9">
    <source>
        <dbReference type="ARBA" id="ARBA00022840"/>
    </source>
</evidence>
<feature type="transmembrane region" description="Helical" evidence="13">
    <location>
        <begin position="7"/>
        <end position="35"/>
    </location>
</feature>
<keyword evidence="9" id="KW-0067">ATP-binding</keyword>
<dbReference type="Proteomes" id="UP001312865">
    <property type="component" value="Unassembled WGS sequence"/>
</dbReference>
<comment type="caution">
    <text evidence="15">The sequence shown here is derived from an EMBL/GenBank/DDBJ whole genome shotgun (WGS) entry which is preliminary data.</text>
</comment>
<organism evidence="15 16">
    <name type="scientific">Bacillus spongiae</name>
    <dbReference type="NCBI Taxonomy" id="2683610"/>
    <lineage>
        <taxon>Bacteria</taxon>
        <taxon>Bacillati</taxon>
        <taxon>Bacillota</taxon>
        <taxon>Bacilli</taxon>
        <taxon>Bacillales</taxon>
        <taxon>Bacillaceae</taxon>
        <taxon>Bacillus</taxon>
    </lineage>
</organism>
<dbReference type="InterPro" id="IPR036097">
    <property type="entry name" value="HisK_dim/P_sf"/>
</dbReference>
<feature type="domain" description="Histidine kinase" evidence="14">
    <location>
        <begin position="140"/>
        <end position="325"/>
    </location>
</feature>
<keyword evidence="5" id="KW-0808">Transferase</keyword>
<dbReference type="CDD" id="cd00082">
    <property type="entry name" value="HisKA"/>
    <property type="match status" value="1"/>
</dbReference>
<dbReference type="RefSeq" id="WP_336588543.1">
    <property type="nucleotide sequence ID" value="NZ_JBBAXC010000020.1"/>
</dbReference>
<dbReference type="EMBL" id="JBBAXC010000020">
    <property type="protein sequence ID" value="MEI5909095.1"/>
    <property type="molecule type" value="Genomic_DNA"/>
</dbReference>
<reference evidence="15 16" key="1">
    <citation type="journal article" date="2018" name="J. Microbiol.">
        <title>Bacillus spongiae sp. nov., isolated from sponge of Jeju Island.</title>
        <authorList>
            <person name="Lee G.E."/>
            <person name="Im W.T."/>
            <person name="Park J.S."/>
        </authorList>
    </citation>
    <scope>NUCLEOTIDE SEQUENCE [LARGE SCALE GENOMIC DNA]</scope>
    <source>
        <strain evidence="15 16">135PIL107-10</strain>
    </source>
</reference>
<evidence type="ECO:0000259" key="14">
    <source>
        <dbReference type="PROSITE" id="PS50109"/>
    </source>
</evidence>
<keyword evidence="12 13" id="KW-0472">Membrane</keyword>
<keyword evidence="4" id="KW-0597">Phosphoprotein</keyword>
<comment type="subcellular location">
    <subcellularLocation>
        <location evidence="2">Membrane</location>
        <topology evidence="2">Multi-pass membrane protein</topology>
    </subcellularLocation>
</comment>
<evidence type="ECO:0000256" key="11">
    <source>
        <dbReference type="ARBA" id="ARBA00023012"/>
    </source>
</evidence>
<dbReference type="Gene3D" id="1.10.287.130">
    <property type="match status" value="1"/>
</dbReference>
<dbReference type="InterPro" id="IPR005467">
    <property type="entry name" value="His_kinase_dom"/>
</dbReference>
<evidence type="ECO:0000256" key="3">
    <source>
        <dbReference type="ARBA" id="ARBA00012438"/>
    </source>
</evidence>
<evidence type="ECO:0000256" key="5">
    <source>
        <dbReference type="ARBA" id="ARBA00022679"/>
    </source>
</evidence>
<evidence type="ECO:0000313" key="16">
    <source>
        <dbReference type="Proteomes" id="UP001312865"/>
    </source>
</evidence>
<comment type="catalytic activity">
    <reaction evidence="1">
        <text>ATP + protein L-histidine = ADP + protein N-phospho-L-histidine.</text>
        <dbReference type="EC" id="2.7.13.3"/>
    </reaction>
</comment>